<dbReference type="SMART" id="SM00384">
    <property type="entry name" value="AT_hook"/>
    <property type="match status" value="3"/>
</dbReference>
<dbReference type="PRINTS" id="PR00929">
    <property type="entry name" value="ATHOOK"/>
</dbReference>
<feature type="region of interest" description="Disordered" evidence="2">
    <location>
        <begin position="265"/>
        <end position="325"/>
    </location>
</feature>
<feature type="compositionally biased region" description="Basic and acidic residues" evidence="2">
    <location>
        <begin position="131"/>
        <end position="147"/>
    </location>
</feature>
<dbReference type="InterPro" id="IPR017956">
    <property type="entry name" value="AT_hook_DNA-bd_motif"/>
</dbReference>
<gene>
    <name evidence="3" type="ORF">PACLA_8A024578</name>
</gene>
<feature type="compositionally biased region" description="Basic and acidic residues" evidence="2">
    <location>
        <begin position="312"/>
        <end position="325"/>
    </location>
</feature>
<feature type="region of interest" description="Disordered" evidence="2">
    <location>
        <begin position="113"/>
        <end position="213"/>
    </location>
</feature>
<keyword evidence="4" id="KW-1185">Reference proteome</keyword>
<organism evidence="3 4">
    <name type="scientific">Paramuricea clavata</name>
    <name type="common">Red gorgonian</name>
    <name type="synonym">Violescent sea-whip</name>
    <dbReference type="NCBI Taxonomy" id="317549"/>
    <lineage>
        <taxon>Eukaryota</taxon>
        <taxon>Metazoa</taxon>
        <taxon>Cnidaria</taxon>
        <taxon>Anthozoa</taxon>
        <taxon>Octocorallia</taxon>
        <taxon>Malacalcyonacea</taxon>
        <taxon>Plexauridae</taxon>
        <taxon>Paramuricea</taxon>
    </lineage>
</organism>
<feature type="non-terminal residue" evidence="3">
    <location>
        <position position="1"/>
    </location>
</feature>
<evidence type="ECO:0000256" key="1">
    <source>
        <dbReference type="SAM" id="Coils"/>
    </source>
</evidence>
<accession>A0A7D9LZQ2</accession>
<name>A0A7D9LZQ2_PARCT</name>
<dbReference type="EMBL" id="CACRXK020027240">
    <property type="protein sequence ID" value="CAB4040780.1"/>
    <property type="molecule type" value="Genomic_DNA"/>
</dbReference>
<sequence>SAISTLESSRESLTEELTSLMNTNENLTKENKQLQHTGKSFQRIATYEFEREVQDFTEDPQPIRSRTGEEYIVTRPRKKFVSSATQKKRGTAPQWKYTERQREAAELIALAHDGLRGTPGVPEFSGGTAKTDSEIIQREVEKLKAERNQVVPKKRGRPPKANVEGEPKIPKKRGRPPKAKVEEEPKIPKKRGRPSKTVEPKKTISEPKKRETVAERLLRQNTAEPKRQSVADRFGAQKLVRPTIPADSVVTKVGPGRYNIEVNLNREKPVRPTRKAPNIPEGVSPWRPVPKPRTVFPRERPIPKPRTKLHKERPVPKPQDKDAQT</sequence>
<dbReference type="Proteomes" id="UP001152795">
    <property type="component" value="Unassembled WGS sequence"/>
</dbReference>
<feature type="coiled-coil region" evidence="1">
    <location>
        <begin position="3"/>
        <end position="37"/>
    </location>
</feature>
<reference evidence="3" key="1">
    <citation type="submission" date="2020-04" db="EMBL/GenBank/DDBJ databases">
        <authorList>
            <person name="Alioto T."/>
            <person name="Alioto T."/>
            <person name="Gomez Garrido J."/>
        </authorList>
    </citation>
    <scope>NUCLEOTIDE SEQUENCE</scope>
    <source>
        <strain evidence="3">A484AB</strain>
    </source>
</reference>
<dbReference type="AlphaFoldDB" id="A0A7D9LZQ2"/>
<protein>
    <submittedName>
        <fullName evidence="3">---NA</fullName>
    </submittedName>
</protein>
<evidence type="ECO:0000256" key="2">
    <source>
        <dbReference type="SAM" id="MobiDB-lite"/>
    </source>
</evidence>
<keyword evidence="1" id="KW-0175">Coiled coil</keyword>
<evidence type="ECO:0000313" key="3">
    <source>
        <dbReference type="EMBL" id="CAB4040780.1"/>
    </source>
</evidence>
<dbReference type="Pfam" id="PF02178">
    <property type="entry name" value="AT_hook"/>
    <property type="match status" value="3"/>
</dbReference>
<feature type="compositionally biased region" description="Basic and acidic residues" evidence="2">
    <location>
        <begin position="196"/>
        <end position="213"/>
    </location>
</feature>
<dbReference type="GO" id="GO:0003677">
    <property type="term" value="F:DNA binding"/>
    <property type="evidence" value="ECO:0007669"/>
    <property type="project" value="InterPro"/>
</dbReference>
<proteinExistence type="predicted"/>
<comment type="caution">
    <text evidence="3">The sequence shown here is derived from an EMBL/GenBank/DDBJ whole genome shotgun (WGS) entry which is preliminary data.</text>
</comment>
<evidence type="ECO:0000313" key="4">
    <source>
        <dbReference type="Proteomes" id="UP001152795"/>
    </source>
</evidence>